<proteinExistence type="predicted"/>
<reference evidence="2 3" key="1">
    <citation type="submission" date="2022-07" db="EMBL/GenBank/DDBJ databases">
        <title>Methylomonas rivi sp. nov., Methylomonas rosea sp. nov., Methylomonas aureus sp. nov. and Methylomonas subterranea sp. nov., four novel methanotrophs isolated from a freshwater creek and the deep terrestrial subsurface.</title>
        <authorList>
            <person name="Abin C."/>
            <person name="Sankaranarayanan K."/>
            <person name="Garner C."/>
            <person name="Sindelar R."/>
            <person name="Kotary K."/>
            <person name="Garner R."/>
            <person name="Barclay S."/>
            <person name="Lawson P."/>
            <person name="Krumholz L."/>
        </authorList>
    </citation>
    <scope>NUCLEOTIDE SEQUENCE [LARGE SCALE GENOMIC DNA]</scope>
    <source>
        <strain evidence="2 3">SURF-2</strain>
    </source>
</reference>
<gene>
    <name evidence="2" type="ORF">NP590_06200</name>
</gene>
<dbReference type="Proteomes" id="UP001524499">
    <property type="component" value="Unassembled WGS sequence"/>
</dbReference>
<keyword evidence="3" id="KW-1185">Reference proteome</keyword>
<dbReference type="RefSeq" id="WP_256601420.1">
    <property type="nucleotide sequence ID" value="NZ_JANIBJ010000009.1"/>
</dbReference>
<sequence length="131" mass="14777">MTDYKPEHTNMTLLASGKSSRLQAMRQKSMHSPAAAANVTVSGPTPAEEATNPHWLLARQLIDRRLAEILAAFPPGRQRSLFKIRYGLDPDHLKQQPIRHIAKLLKIQHPLFTDPRGDQKEALELTYNHPA</sequence>
<accession>A0ABT1TEH4</accession>
<dbReference type="EMBL" id="JANIBJ010000009">
    <property type="protein sequence ID" value="MCQ8103689.1"/>
    <property type="molecule type" value="Genomic_DNA"/>
</dbReference>
<comment type="caution">
    <text evidence="2">The sequence shown here is derived from an EMBL/GenBank/DDBJ whole genome shotgun (WGS) entry which is preliminary data.</text>
</comment>
<evidence type="ECO:0000313" key="2">
    <source>
        <dbReference type="EMBL" id="MCQ8103689.1"/>
    </source>
</evidence>
<organism evidence="2 3">
    <name type="scientific">Methylomonas subterranea</name>
    <dbReference type="NCBI Taxonomy" id="2952225"/>
    <lineage>
        <taxon>Bacteria</taxon>
        <taxon>Pseudomonadati</taxon>
        <taxon>Pseudomonadota</taxon>
        <taxon>Gammaproteobacteria</taxon>
        <taxon>Methylococcales</taxon>
        <taxon>Methylococcaceae</taxon>
        <taxon>Methylomonas</taxon>
    </lineage>
</organism>
<evidence type="ECO:0000313" key="3">
    <source>
        <dbReference type="Proteomes" id="UP001524499"/>
    </source>
</evidence>
<feature type="region of interest" description="Disordered" evidence="1">
    <location>
        <begin position="31"/>
        <end position="50"/>
    </location>
</feature>
<protein>
    <submittedName>
        <fullName evidence="2">Uncharacterized protein</fullName>
    </submittedName>
</protein>
<evidence type="ECO:0000256" key="1">
    <source>
        <dbReference type="SAM" id="MobiDB-lite"/>
    </source>
</evidence>
<name>A0ABT1TEH4_9GAMM</name>